<comment type="subcellular location">
    <subcellularLocation>
        <location evidence="8">Cytoplasm</location>
    </subcellularLocation>
</comment>
<comment type="catalytic activity">
    <reaction evidence="1 8">
        <text>Endonucleolytic cleavage to 5'-phosphomonoester.</text>
        <dbReference type="EC" id="3.1.26.3"/>
    </reaction>
</comment>
<sequence>MGEKSVTGPREDRAPLIEALGIGIEAELLTLALTHRSYAYEHGGLPTNERLEFLGDSVLGVIVTERLYRDHPDLPEGQLAKLRASVVNMHALAGVASALSEFGLGAYISLGRGEELTGGREKASILADATEALIGAVYLEHGLETSRDLVHRLFDGLLETAPLLGAGLDWKTSLQELTASEGLGVPEYKIAEEGPDHLKVFTATAVVSGRELGSGDGRTKKEAEQKAAALAWRAITDETAGGKTASA</sequence>
<keyword evidence="7 8" id="KW-0694">RNA-binding</keyword>
<evidence type="ECO:0000256" key="3">
    <source>
        <dbReference type="ARBA" id="ARBA00022664"/>
    </source>
</evidence>
<keyword evidence="8" id="KW-0963">Cytoplasm</keyword>
<keyword evidence="8" id="KW-0819">tRNA processing</keyword>
<comment type="function">
    <text evidence="8">Digests double-stranded RNA. Involved in the processing of primary rRNA transcript to yield the immediate precursors to the large and small rRNAs (23S and 16S). Processes some mRNAs, and tRNAs when they are encoded in the rRNA operon. Processes pre-crRNA and tracrRNA of type II CRISPR loci if present in the organism.</text>
</comment>
<evidence type="ECO:0000256" key="7">
    <source>
        <dbReference type="ARBA" id="ARBA00022884"/>
    </source>
</evidence>
<reference evidence="11 12" key="1">
    <citation type="journal article" date="2019" name="Int. J. Syst. Evol. Microbiol.">
        <title>The Global Catalogue of Microorganisms (GCM) 10K type strain sequencing project: providing services to taxonomists for standard genome sequencing and annotation.</title>
        <authorList>
            <consortium name="The Broad Institute Genomics Platform"/>
            <consortium name="The Broad Institute Genome Sequencing Center for Infectious Disease"/>
            <person name="Wu L."/>
            <person name="Ma J."/>
        </authorList>
    </citation>
    <scope>NUCLEOTIDE SEQUENCE [LARGE SCALE GENOMIC DNA]</scope>
    <source>
        <strain evidence="11 12">JCM 16009</strain>
    </source>
</reference>
<feature type="binding site" evidence="8">
    <location>
        <position position="52"/>
    </location>
    <ligand>
        <name>Mg(2+)</name>
        <dbReference type="ChEBI" id="CHEBI:18420"/>
    </ligand>
</feature>
<dbReference type="InterPro" id="IPR014720">
    <property type="entry name" value="dsRBD_dom"/>
</dbReference>
<keyword evidence="5 8" id="KW-0255">Endonuclease</keyword>
<accession>A0ABN2NLU5</accession>
<evidence type="ECO:0000256" key="6">
    <source>
        <dbReference type="ARBA" id="ARBA00022801"/>
    </source>
</evidence>
<feature type="domain" description="RNase III" evidence="10">
    <location>
        <begin position="20"/>
        <end position="142"/>
    </location>
</feature>
<comment type="similarity">
    <text evidence="2">Belongs to the ribonuclease III family.</text>
</comment>
<feature type="active site" evidence="8">
    <location>
        <position position="56"/>
    </location>
</feature>
<dbReference type="InterPro" id="IPR000999">
    <property type="entry name" value="RNase_III_dom"/>
</dbReference>
<dbReference type="Gene3D" id="1.10.1520.10">
    <property type="entry name" value="Ribonuclease III domain"/>
    <property type="match status" value="1"/>
</dbReference>
<dbReference type="RefSeq" id="WP_344425871.1">
    <property type="nucleotide sequence ID" value="NZ_BAAAQK010000027.1"/>
</dbReference>
<gene>
    <name evidence="8 11" type="primary">rnc</name>
    <name evidence="11" type="ORF">GCM10009836_64380</name>
</gene>
<dbReference type="Gene3D" id="3.30.160.20">
    <property type="match status" value="1"/>
</dbReference>
<dbReference type="SMART" id="SM00535">
    <property type="entry name" value="RIBOc"/>
    <property type="match status" value="1"/>
</dbReference>
<dbReference type="CDD" id="cd10845">
    <property type="entry name" value="DSRM_RNAse_III_family"/>
    <property type="match status" value="1"/>
</dbReference>
<name>A0ABN2NLU5_9PSEU</name>
<dbReference type="SUPFAM" id="SSF69065">
    <property type="entry name" value="RNase III domain-like"/>
    <property type="match status" value="1"/>
</dbReference>
<dbReference type="PROSITE" id="PS50137">
    <property type="entry name" value="DS_RBD"/>
    <property type="match status" value="1"/>
</dbReference>
<feature type="domain" description="DRBM" evidence="9">
    <location>
        <begin position="169"/>
        <end position="237"/>
    </location>
</feature>
<dbReference type="InterPro" id="IPR036389">
    <property type="entry name" value="RNase_III_sf"/>
</dbReference>
<dbReference type="Pfam" id="PF14622">
    <property type="entry name" value="Ribonucleas_3_3"/>
    <property type="match status" value="1"/>
</dbReference>
<dbReference type="PANTHER" id="PTHR11207:SF0">
    <property type="entry name" value="RIBONUCLEASE 3"/>
    <property type="match status" value="1"/>
</dbReference>
<dbReference type="NCBIfam" id="TIGR02191">
    <property type="entry name" value="RNaseIII"/>
    <property type="match status" value="1"/>
</dbReference>
<keyword evidence="8" id="KW-0479">Metal-binding</keyword>
<evidence type="ECO:0000256" key="5">
    <source>
        <dbReference type="ARBA" id="ARBA00022759"/>
    </source>
</evidence>
<evidence type="ECO:0000259" key="10">
    <source>
        <dbReference type="PROSITE" id="PS50142"/>
    </source>
</evidence>
<dbReference type="PROSITE" id="PS00517">
    <property type="entry name" value="RNASE_3_1"/>
    <property type="match status" value="1"/>
</dbReference>
<dbReference type="EC" id="3.1.26.3" evidence="8"/>
<dbReference type="SMART" id="SM00358">
    <property type="entry name" value="DSRM"/>
    <property type="match status" value="1"/>
</dbReference>
<evidence type="ECO:0000256" key="2">
    <source>
        <dbReference type="ARBA" id="ARBA00010183"/>
    </source>
</evidence>
<keyword evidence="4 8" id="KW-0540">Nuclease</keyword>
<comment type="subunit">
    <text evidence="8">Homodimer.</text>
</comment>
<proteinExistence type="inferred from homology"/>
<feature type="binding site" evidence="8">
    <location>
        <position position="128"/>
    </location>
    <ligand>
        <name>Mg(2+)</name>
        <dbReference type="ChEBI" id="CHEBI:18420"/>
    </ligand>
</feature>
<evidence type="ECO:0000256" key="1">
    <source>
        <dbReference type="ARBA" id="ARBA00000109"/>
    </source>
</evidence>
<comment type="caution">
    <text evidence="11">The sequence shown here is derived from an EMBL/GenBank/DDBJ whole genome shotgun (WGS) entry which is preliminary data.</text>
</comment>
<keyword evidence="8" id="KW-0698">rRNA processing</keyword>
<feature type="binding site" evidence="8">
    <location>
        <position position="131"/>
    </location>
    <ligand>
        <name>Mg(2+)</name>
        <dbReference type="ChEBI" id="CHEBI:18420"/>
    </ligand>
</feature>
<evidence type="ECO:0000259" key="9">
    <source>
        <dbReference type="PROSITE" id="PS50137"/>
    </source>
</evidence>
<keyword evidence="8" id="KW-0460">Magnesium</keyword>
<evidence type="ECO:0000313" key="11">
    <source>
        <dbReference type="EMBL" id="GAA1874407.1"/>
    </source>
</evidence>
<organism evidence="11 12">
    <name type="scientific">Pseudonocardia ailaonensis</name>
    <dbReference type="NCBI Taxonomy" id="367279"/>
    <lineage>
        <taxon>Bacteria</taxon>
        <taxon>Bacillati</taxon>
        <taxon>Actinomycetota</taxon>
        <taxon>Actinomycetes</taxon>
        <taxon>Pseudonocardiales</taxon>
        <taxon>Pseudonocardiaceae</taxon>
        <taxon>Pseudonocardia</taxon>
    </lineage>
</organism>
<dbReference type="Pfam" id="PF00035">
    <property type="entry name" value="dsrm"/>
    <property type="match status" value="1"/>
</dbReference>
<dbReference type="InterPro" id="IPR011907">
    <property type="entry name" value="RNase_III"/>
</dbReference>
<dbReference type="SUPFAM" id="SSF54768">
    <property type="entry name" value="dsRNA-binding domain-like"/>
    <property type="match status" value="1"/>
</dbReference>
<protein>
    <recommendedName>
        <fullName evidence="8">Ribonuclease 3</fullName>
        <ecNumber evidence="8">3.1.26.3</ecNumber>
    </recommendedName>
    <alternativeName>
        <fullName evidence="8">Ribonuclease III</fullName>
        <shortName evidence="8">RNase III</shortName>
    </alternativeName>
</protein>
<dbReference type="Proteomes" id="UP001500449">
    <property type="component" value="Unassembled WGS sequence"/>
</dbReference>
<keyword evidence="12" id="KW-1185">Reference proteome</keyword>
<evidence type="ECO:0000256" key="8">
    <source>
        <dbReference type="HAMAP-Rule" id="MF_00104"/>
    </source>
</evidence>
<keyword evidence="8" id="KW-0699">rRNA-binding</keyword>
<dbReference type="HAMAP" id="MF_00104">
    <property type="entry name" value="RNase_III"/>
    <property type="match status" value="1"/>
</dbReference>
<dbReference type="CDD" id="cd00593">
    <property type="entry name" value="RIBOc"/>
    <property type="match status" value="1"/>
</dbReference>
<dbReference type="PROSITE" id="PS50142">
    <property type="entry name" value="RNASE_3_2"/>
    <property type="match status" value="1"/>
</dbReference>
<dbReference type="EMBL" id="BAAAQK010000027">
    <property type="protein sequence ID" value="GAA1874407.1"/>
    <property type="molecule type" value="Genomic_DNA"/>
</dbReference>
<feature type="active site" evidence="8">
    <location>
        <position position="131"/>
    </location>
</feature>
<evidence type="ECO:0000256" key="4">
    <source>
        <dbReference type="ARBA" id="ARBA00022722"/>
    </source>
</evidence>
<comment type="cofactor">
    <cofactor evidence="8">
        <name>Mg(2+)</name>
        <dbReference type="ChEBI" id="CHEBI:18420"/>
    </cofactor>
</comment>
<keyword evidence="6 8" id="KW-0378">Hydrolase</keyword>
<evidence type="ECO:0000313" key="12">
    <source>
        <dbReference type="Proteomes" id="UP001500449"/>
    </source>
</evidence>
<dbReference type="PANTHER" id="PTHR11207">
    <property type="entry name" value="RIBONUCLEASE III"/>
    <property type="match status" value="1"/>
</dbReference>
<keyword evidence="3 8" id="KW-0507">mRNA processing</keyword>